<keyword evidence="8" id="KW-0350">Heme biosynthesis</keyword>
<dbReference type="Pfam" id="PF02628">
    <property type="entry name" value="COX15-CtaA"/>
    <property type="match status" value="1"/>
</dbReference>
<evidence type="ECO:0000256" key="1">
    <source>
        <dbReference type="ARBA" id="ARBA00001970"/>
    </source>
</evidence>
<dbReference type="GO" id="GO:0046872">
    <property type="term" value="F:metal ion binding"/>
    <property type="evidence" value="ECO:0007669"/>
    <property type="project" value="UniProtKB-KW"/>
</dbReference>
<dbReference type="Proteomes" id="UP000030758">
    <property type="component" value="Unassembled WGS sequence"/>
</dbReference>
<dbReference type="Proteomes" id="UP000030764">
    <property type="component" value="Unassembled WGS sequence"/>
</dbReference>
<keyword evidence="4" id="KW-0479">Metal-binding</keyword>
<keyword evidence="6" id="KW-0560">Oxidoreductase</keyword>
<dbReference type="EMBL" id="KL363224">
    <property type="protein sequence ID" value="KFD52768.1"/>
    <property type="molecule type" value="Genomic_DNA"/>
</dbReference>
<proteinExistence type="predicted"/>
<sequence length="397" mass="45095">MLFCRAPVWRQCASQFGVLTRSNCYVKRHLYLCIKRSCSSASFSPRFNEPKIEKLVGSWFLGCSGLVFGTLVVGGITRLTEAGLSMVDWHVIRGMKPPVSDTEWMQEFDKYKQYPEYKYKSSDREMTLDEFKFIWRMEYTHRMVARALGLVFILPAAYFWYKGFLRPTMKIPVIGCGSLVVLQGLLGWYMVKSGLDTNESAPRVSHYRLTSHLTLAFGLYGLLLWCSFAHLFPVNHNYLIPGVKRLRSLTALSLGASALTSVWGGLTSGLQAGLVYNSWPKFADRWIPADLLTLQPLWKNGFENRTAIQFAHRNLAYLTFGLVIATWLVGRRMPLAARSRRVLHALIVTCATQMALGIATLVHYVPVSLAAAHQANFMVLLTFATWMLNELRRMPIK</sequence>
<evidence type="ECO:0000256" key="10">
    <source>
        <dbReference type="ARBA" id="ARBA00044501"/>
    </source>
</evidence>
<evidence type="ECO:0000256" key="12">
    <source>
        <dbReference type="SAM" id="Phobius"/>
    </source>
</evidence>
<feature type="transmembrane region" description="Helical" evidence="12">
    <location>
        <begin position="246"/>
        <end position="266"/>
    </location>
</feature>
<feature type="transmembrane region" description="Helical" evidence="12">
    <location>
        <begin position="173"/>
        <end position="191"/>
    </location>
</feature>
<dbReference type="PANTHER" id="PTHR23289:SF2">
    <property type="entry name" value="CYTOCHROME C OXIDASE ASSEMBLY PROTEIN COX15 HOMOLOG"/>
    <property type="match status" value="1"/>
</dbReference>
<feature type="transmembrane region" description="Helical" evidence="12">
    <location>
        <begin position="143"/>
        <end position="161"/>
    </location>
</feature>
<comment type="subcellular location">
    <subcellularLocation>
        <location evidence="2">Membrane</location>
        <topology evidence="2">Multi-pass membrane protein</topology>
    </subcellularLocation>
</comment>
<dbReference type="GO" id="GO:0016653">
    <property type="term" value="F:oxidoreductase activity, acting on NAD(P)H, heme protein as acceptor"/>
    <property type="evidence" value="ECO:0007669"/>
    <property type="project" value="TreeGrafter"/>
</dbReference>
<keyword evidence="3 12" id="KW-0812">Transmembrane</keyword>
<feature type="transmembrane region" description="Helical" evidence="12">
    <location>
        <begin position="371"/>
        <end position="388"/>
    </location>
</feature>
<evidence type="ECO:0000256" key="4">
    <source>
        <dbReference type="ARBA" id="ARBA00022723"/>
    </source>
</evidence>
<evidence type="ECO:0000256" key="6">
    <source>
        <dbReference type="ARBA" id="ARBA00023002"/>
    </source>
</evidence>
<gene>
    <name evidence="13" type="ORF">M513_06424</name>
    <name evidence="14" type="ORF">M514_06424</name>
</gene>
<dbReference type="GO" id="GO:0005743">
    <property type="term" value="C:mitochondrial inner membrane"/>
    <property type="evidence" value="ECO:0007669"/>
    <property type="project" value="TreeGrafter"/>
</dbReference>
<comment type="cofactor">
    <cofactor evidence="1">
        <name>heme b</name>
        <dbReference type="ChEBI" id="CHEBI:60344"/>
    </cofactor>
</comment>
<keyword evidence="5 12" id="KW-1133">Transmembrane helix</keyword>
<evidence type="ECO:0000256" key="11">
    <source>
        <dbReference type="ARBA" id="ARBA00048044"/>
    </source>
</evidence>
<comment type="pathway">
    <text evidence="10">Porphyrin-containing compound metabolism; heme A biosynthesis; heme A from heme O: step 1/1.</text>
</comment>
<dbReference type="AlphaFoldDB" id="A0A085MT24"/>
<comment type="catalytic activity">
    <reaction evidence="11">
        <text>Fe(II)-heme o + 2 A + H2O = Fe(II)-heme a + 2 AH2</text>
        <dbReference type="Rhea" id="RHEA:63388"/>
        <dbReference type="ChEBI" id="CHEBI:13193"/>
        <dbReference type="ChEBI" id="CHEBI:15377"/>
        <dbReference type="ChEBI" id="CHEBI:17499"/>
        <dbReference type="ChEBI" id="CHEBI:60530"/>
        <dbReference type="ChEBI" id="CHEBI:61715"/>
        <dbReference type="EC" id="1.17.99.9"/>
    </reaction>
    <physiologicalReaction direction="left-to-right" evidence="11">
        <dbReference type="Rhea" id="RHEA:63389"/>
    </physiologicalReaction>
</comment>
<reference evidence="14 15" key="1">
    <citation type="journal article" date="2014" name="Nat. Genet.">
        <title>Genome and transcriptome of the porcine whipworm Trichuris suis.</title>
        <authorList>
            <person name="Jex A.R."/>
            <person name="Nejsum P."/>
            <person name="Schwarz E.M."/>
            <person name="Hu L."/>
            <person name="Young N.D."/>
            <person name="Hall R.S."/>
            <person name="Korhonen P.K."/>
            <person name="Liao S."/>
            <person name="Thamsborg S."/>
            <person name="Xia J."/>
            <person name="Xu P."/>
            <person name="Wang S."/>
            <person name="Scheerlinck J.P."/>
            <person name="Hofmann A."/>
            <person name="Sternberg P.W."/>
            <person name="Wang J."/>
            <person name="Gasser R.B."/>
        </authorList>
    </citation>
    <scope>NUCLEOTIDE SEQUENCE [LARGE SCALE GENOMIC DNA]</scope>
    <source>
        <strain evidence="14">DCEP-RM93F</strain>
        <strain evidence="13">DCEP-RM93M</strain>
    </source>
</reference>
<feature type="transmembrane region" description="Helical" evidence="12">
    <location>
        <begin position="55"/>
        <end position="76"/>
    </location>
</feature>
<dbReference type="InterPro" id="IPR023754">
    <property type="entry name" value="HemeA_Synthase_type2"/>
</dbReference>
<protein>
    <submittedName>
        <fullName evidence="14">Uncharacterized protein</fullName>
    </submittedName>
</protein>
<feature type="transmembrane region" description="Helical" evidence="12">
    <location>
        <begin position="342"/>
        <end position="365"/>
    </location>
</feature>
<dbReference type="InterPro" id="IPR003780">
    <property type="entry name" value="COX15/CtaA_fam"/>
</dbReference>
<evidence type="ECO:0000313" key="14">
    <source>
        <dbReference type="EMBL" id="KFD60370.1"/>
    </source>
</evidence>
<dbReference type="OrthoDB" id="1726137at2759"/>
<dbReference type="PANTHER" id="PTHR23289">
    <property type="entry name" value="CYTOCHROME C OXIDASE ASSEMBLY PROTEIN COX15"/>
    <property type="match status" value="1"/>
</dbReference>
<evidence type="ECO:0000256" key="2">
    <source>
        <dbReference type="ARBA" id="ARBA00004141"/>
    </source>
</evidence>
<keyword evidence="15" id="KW-1185">Reference proteome</keyword>
<dbReference type="GO" id="GO:0006784">
    <property type="term" value="P:heme A biosynthetic process"/>
    <property type="evidence" value="ECO:0007669"/>
    <property type="project" value="InterPro"/>
</dbReference>
<keyword evidence="7" id="KW-0408">Iron</keyword>
<feature type="transmembrane region" description="Helical" evidence="12">
    <location>
        <begin position="211"/>
        <end position="234"/>
    </location>
</feature>
<organism evidence="14">
    <name type="scientific">Trichuris suis</name>
    <name type="common">pig whipworm</name>
    <dbReference type="NCBI Taxonomy" id="68888"/>
    <lineage>
        <taxon>Eukaryota</taxon>
        <taxon>Metazoa</taxon>
        <taxon>Ecdysozoa</taxon>
        <taxon>Nematoda</taxon>
        <taxon>Enoplea</taxon>
        <taxon>Dorylaimia</taxon>
        <taxon>Trichinellida</taxon>
        <taxon>Trichuridae</taxon>
        <taxon>Trichuris</taxon>
    </lineage>
</organism>
<evidence type="ECO:0000313" key="13">
    <source>
        <dbReference type="EMBL" id="KFD52768.1"/>
    </source>
</evidence>
<evidence type="ECO:0000256" key="9">
    <source>
        <dbReference type="ARBA" id="ARBA00023136"/>
    </source>
</evidence>
<feature type="transmembrane region" description="Helical" evidence="12">
    <location>
        <begin position="314"/>
        <end position="330"/>
    </location>
</feature>
<name>A0A085MT24_9BILA</name>
<evidence type="ECO:0000256" key="7">
    <source>
        <dbReference type="ARBA" id="ARBA00023004"/>
    </source>
</evidence>
<evidence type="ECO:0000256" key="3">
    <source>
        <dbReference type="ARBA" id="ARBA00022692"/>
    </source>
</evidence>
<dbReference type="GO" id="GO:0120547">
    <property type="term" value="F:heme A synthase activity"/>
    <property type="evidence" value="ECO:0007669"/>
    <property type="project" value="UniProtKB-EC"/>
</dbReference>
<evidence type="ECO:0000256" key="5">
    <source>
        <dbReference type="ARBA" id="ARBA00022989"/>
    </source>
</evidence>
<keyword evidence="9 12" id="KW-0472">Membrane</keyword>
<evidence type="ECO:0000313" key="15">
    <source>
        <dbReference type="Proteomes" id="UP000030764"/>
    </source>
</evidence>
<evidence type="ECO:0000256" key="8">
    <source>
        <dbReference type="ARBA" id="ARBA00023133"/>
    </source>
</evidence>
<dbReference type="EMBL" id="KL367672">
    <property type="protein sequence ID" value="KFD60370.1"/>
    <property type="molecule type" value="Genomic_DNA"/>
</dbReference>
<accession>A0A085MT24</accession>